<accession>A0A9J6FUH6</accession>
<sequence>MVYQPFGQGPRNCIGLRFAQLEIKLTMAKLLAKYRIVLDERHMKEEDLEVGSSFTFAYPQNGVWLKLQRIN</sequence>
<dbReference type="GO" id="GO:0004497">
    <property type="term" value="F:monooxygenase activity"/>
    <property type="evidence" value="ECO:0007669"/>
    <property type="project" value="UniProtKB-KW"/>
</dbReference>
<keyword evidence="9 13" id="KW-0560">Oxidoreductase</keyword>
<evidence type="ECO:0000256" key="6">
    <source>
        <dbReference type="ARBA" id="ARBA00022723"/>
    </source>
</evidence>
<evidence type="ECO:0000256" key="8">
    <source>
        <dbReference type="ARBA" id="ARBA00022848"/>
    </source>
</evidence>
<dbReference type="InterPro" id="IPR050476">
    <property type="entry name" value="Insect_CytP450_Detox"/>
</dbReference>
<keyword evidence="12" id="KW-0472">Membrane</keyword>
<evidence type="ECO:0000256" key="12">
    <source>
        <dbReference type="ARBA" id="ARBA00023136"/>
    </source>
</evidence>
<keyword evidence="11 13" id="KW-0503">Monooxygenase</keyword>
<dbReference type="InterPro" id="IPR017972">
    <property type="entry name" value="Cyt_P450_CS"/>
</dbReference>
<dbReference type="PANTHER" id="PTHR24292">
    <property type="entry name" value="CYTOCHROME P450"/>
    <property type="match status" value="1"/>
</dbReference>
<evidence type="ECO:0000256" key="13">
    <source>
        <dbReference type="RuleBase" id="RU000461"/>
    </source>
</evidence>
<dbReference type="GO" id="GO:0020037">
    <property type="term" value="F:heme binding"/>
    <property type="evidence" value="ECO:0007669"/>
    <property type="project" value="InterPro"/>
</dbReference>
<reference evidence="14 15" key="1">
    <citation type="journal article" date="2020" name="Cell">
        <title>Large-Scale Comparative Analyses of Tick Genomes Elucidate Their Genetic Diversity and Vector Capacities.</title>
        <authorList>
            <consortium name="Tick Genome and Microbiome Consortium (TIGMIC)"/>
            <person name="Jia N."/>
            <person name="Wang J."/>
            <person name="Shi W."/>
            <person name="Du L."/>
            <person name="Sun Y."/>
            <person name="Zhan W."/>
            <person name="Jiang J.F."/>
            <person name="Wang Q."/>
            <person name="Zhang B."/>
            <person name="Ji P."/>
            <person name="Bell-Sakyi L."/>
            <person name="Cui X.M."/>
            <person name="Yuan T.T."/>
            <person name="Jiang B.G."/>
            <person name="Yang W.F."/>
            <person name="Lam T.T."/>
            <person name="Chang Q.C."/>
            <person name="Ding S.J."/>
            <person name="Wang X.J."/>
            <person name="Zhu J.G."/>
            <person name="Ruan X.D."/>
            <person name="Zhao L."/>
            <person name="Wei J.T."/>
            <person name="Ye R.Z."/>
            <person name="Que T.C."/>
            <person name="Du C.H."/>
            <person name="Zhou Y.H."/>
            <person name="Cheng J.X."/>
            <person name="Dai P.F."/>
            <person name="Guo W.B."/>
            <person name="Han X.H."/>
            <person name="Huang E.J."/>
            <person name="Li L.F."/>
            <person name="Wei W."/>
            <person name="Gao Y.C."/>
            <person name="Liu J.Z."/>
            <person name="Shao H.Z."/>
            <person name="Wang X."/>
            <person name="Wang C.C."/>
            <person name="Yang T.C."/>
            <person name="Huo Q.B."/>
            <person name="Li W."/>
            <person name="Chen H.Y."/>
            <person name="Chen S.E."/>
            <person name="Zhou L.G."/>
            <person name="Ni X.B."/>
            <person name="Tian J.H."/>
            <person name="Sheng Y."/>
            <person name="Liu T."/>
            <person name="Pan Y.S."/>
            <person name="Xia L.Y."/>
            <person name="Li J."/>
            <person name="Zhao F."/>
            <person name="Cao W.C."/>
        </authorList>
    </citation>
    <scope>NUCLEOTIDE SEQUENCE [LARGE SCALE GENOMIC DNA]</scope>
    <source>
        <strain evidence="14">HaeL-2018</strain>
    </source>
</reference>
<dbReference type="PANTHER" id="PTHR24292:SF102">
    <property type="entry name" value="CYTOCHROME P450 FAMILY-RELATED"/>
    <property type="match status" value="1"/>
</dbReference>
<dbReference type="Gene3D" id="1.10.630.10">
    <property type="entry name" value="Cytochrome P450"/>
    <property type="match status" value="1"/>
</dbReference>
<evidence type="ECO:0008006" key="16">
    <source>
        <dbReference type="Google" id="ProtNLM"/>
    </source>
</evidence>
<dbReference type="GO" id="GO:0016705">
    <property type="term" value="F:oxidoreductase activity, acting on paired donors, with incorporation or reduction of molecular oxygen"/>
    <property type="evidence" value="ECO:0007669"/>
    <property type="project" value="InterPro"/>
</dbReference>
<protein>
    <recommendedName>
        <fullName evidence="16">Cytochrome P450</fullName>
    </recommendedName>
</protein>
<dbReference type="GO" id="GO:0005789">
    <property type="term" value="C:endoplasmic reticulum membrane"/>
    <property type="evidence" value="ECO:0007669"/>
    <property type="project" value="UniProtKB-SubCell"/>
</dbReference>
<dbReference type="SUPFAM" id="SSF48264">
    <property type="entry name" value="Cytochrome P450"/>
    <property type="match status" value="1"/>
</dbReference>
<dbReference type="InterPro" id="IPR036396">
    <property type="entry name" value="Cyt_P450_sf"/>
</dbReference>
<evidence type="ECO:0000256" key="2">
    <source>
        <dbReference type="ARBA" id="ARBA00004174"/>
    </source>
</evidence>
<evidence type="ECO:0000256" key="9">
    <source>
        <dbReference type="ARBA" id="ARBA00023002"/>
    </source>
</evidence>
<evidence type="ECO:0000256" key="5">
    <source>
        <dbReference type="ARBA" id="ARBA00022617"/>
    </source>
</evidence>
<dbReference type="EMBL" id="JABSTR010000003">
    <property type="protein sequence ID" value="KAH9365960.1"/>
    <property type="molecule type" value="Genomic_DNA"/>
</dbReference>
<dbReference type="Pfam" id="PF00067">
    <property type="entry name" value="p450"/>
    <property type="match status" value="1"/>
</dbReference>
<dbReference type="AlphaFoldDB" id="A0A9J6FUH6"/>
<evidence type="ECO:0000256" key="11">
    <source>
        <dbReference type="ARBA" id="ARBA00023033"/>
    </source>
</evidence>
<evidence type="ECO:0000313" key="14">
    <source>
        <dbReference type="EMBL" id="KAH9365960.1"/>
    </source>
</evidence>
<evidence type="ECO:0000256" key="10">
    <source>
        <dbReference type="ARBA" id="ARBA00023004"/>
    </source>
</evidence>
<keyword evidence="10 13" id="KW-0408">Iron</keyword>
<dbReference type="InterPro" id="IPR001128">
    <property type="entry name" value="Cyt_P450"/>
</dbReference>
<comment type="caution">
    <text evidence="14">The sequence shown here is derived from an EMBL/GenBank/DDBJ whole genome shotgun (WGS) entry which is preliminary data.</text>
</comment>
<keyword evidence="8" id="KW-0492">Microsome</keyword>
<evidence type="ECO:0000256" key="3">
    <source>
        <dbReference type="ARBA" id="ARBA00004406"/>
    </source>
</evidence>
<comment type="subcellular location">
    <subcellularLocation>
        <location evidence="3">Endoplasmic reticulum membrane</location>
        <topology evidence="3">Peripheral membrane protein</topology>
    </subcellularLocation>
    <subcellularLocation>
        <location evidence="2">Microsome membrane</location>
        <topology evidence="2">Peripheral membrane protein</topology>
    </subcellularLocation>
</comment>
<evidence type="ECO:0000256" key="1">
    <source>
        <dbReference type="ARBA" id="ARBA00001971"/>
    </source>
</evidence>
<dbReference type="GO" id="GO:0005506">
    <property type="term" value="F:iron ion binding"/>
    <property type="evidence" value="ECO:0007669"/>
    <property type="project" value="InterPro"/>
</dbReference>
<proteinExistence type="inferred from homology"/>
<keyword evidence="5 13" id="KW-0349">Heme</keyword>
<organism evidence="14 15">
    <name type="scientific">Haemaphysalis longicornis</name>
    <name type="common">Bush tick</name>
    <dbReference type="NCBI Taxonomy" id="44386"/>
    <lineage>
        <taxon>Eukaryota</taxon>
        <taxon>Metazoa</taxon>
        <taxon>Ecdysozoa</taxon>
        <taxon>Arthropoda</taxon>
        <taxon>Chelicerata</taxon>
        <taxon>Arachnida</taxon>
        <taxon>Acari</taxon>
        <taxon>Parasitiformes</taxon>
        <taxon>Ixodida</taxon>
        <taxon>Ixodoidea</taxon>
        <taxon>Ixodidae</taxon>
        <taxon>Haemaphysalinae</taxon>
        <taxon>Haemaphysalis</taxon>
    </lineage>
</organism>
<evidence type="ECO:0000256" key="7">
    <source>
        <dbReference type="ARBA" id="ARBA00022824"/>
    </source>
</evidence>
<evidence type="ECO:0000256" key="4">
    <source>
        <dbReference type="ARBA" id="ARBA00010617"/>
    </source>
</evidence>
<comment type="cofactor">
    <cofactor evidence="1">
        <name>heme</name>
        <dbReference type="ChEBI" id="CHEBI:30413"/>
    </cofactor>
</comment>
<dbReference type="PROSITE" id="PS00086">
    <property type="entry name" value="CYTOCHROME_P450"/>
    <property type="match status" value="1"/>
</dbReference>
<gene>
    <name evidence="14" type="ORF">HPB48_001693</name>
</gene>
<dbReference type="VEuPathDB" id="VectorBase:HLOH_061312"/>
<keyword evidence="7" id="KW-0256">Endoplasmic reticulum</keyword>
<keyword evidence="6 13" id="KW-0479">Metal-binding</keyword>
<evidence type="ECO:0000313" key="15">
    <source>
        <dbReference type="Proteomes" id="UP000821853"/>
    </source>
</evidence>
<name>A0A9J6FUH6_HAELO</name>
<comment type="similarity">
    <text evidence="4 13">Belongs to the cytochrome P450 family.</text>
</comment>
<keyword evidence="15" id="KW-1185">Reference proteome</keyword>
<dbReference type="OrthoDB" id="6509692at2759"/>
<dbReference type="Proteomes" id="UP000821853">
    <property type="component" value="Unassembled WGS sequence"/>
</dbReference>